<evidence type="ECO:0000313" key="1">
    <source>
        <dbReference type="EMBL" id="KAF7356375.1"/>
    </source>
</evidence>
<accession>A0A8H6YE52</accession>
<dbReference type="InterPro" id="IPR016024">
    <property type="entry name" value="ARM-type_fold"/>
</dbReference>
<proteinExistence type="predicted"/>
<organism evidence="1 2">
    <name type="scientific">Mycena venus</name>
    <dbReference type="NCBI Taxonomy" id="2733690"/>
    <lineage>
        <taxon>Eukaryota</taxon>
        <taxon>Fungi</taxon>
        <taxon>Dikarya</taxon>
        <taxon>Basidiomycota</taxon>
        <taxon>Agaricomycotina</taxon>
        <taxon>Agaricomycetes</taxon>
        <taxon>Agaricomycetidae</taxon>
        <taxon>Agaricales</taxon>
        <taxon>Marasmiineae</taxon>
        <taxon>Mycenaceae</taxon>
        <taxon>Mycena</taxon>
    </lineage>
</organism>
<protein>
    <submittedName>
        <fullName evidence="1">Uncharacterized protein</fullName>
    </submittedName>
</protein>
<dbReference type="InterPro" id="IPR000225">
    <property type="entry name" value="Armadillo"/>
</dbReference>
<comment type="caution">
    <text evidence="1">The sequence shown here is derived from an EMBL/GenBank/DDBJ whole genome shotgun (WGS) entry which is preliminary data.</text>
</comment>
<dbReference type="EMBL" id="JACAZI010000007">
    <property type="protein sequence ID" value="KAF7356375.1"/>
    <property type="molecule type" value="Genomic_DNA"/>
</dbReference>
<reference evidence="1" key="1">
    <citation type="submission" date="2020-05" db="EMBL/GenBank/DDBJ databases">
        <title>Mycena genomes resolve the evolution of fungal bioluminescence.</title>
        <authorList>
            <person name="Tsai I.J."/>
        </authorList>
    </citation>
    <scope>NUCLEOTIDE SEQUENCE</scope>
    <source>
        <strain evidence="1">CCC161011</strain>
    </source>
</reference>
<dbReference type="Gene3D" id="1.25.10.10">
    <property type="entry name" value="Leucine-rich Repeat Variant"/>
    <property type="match status" value="1"/>
</dbReference>
<dbReference type="AlphaFoldDB" id="A0A8H6YE52"/>
<dbReference type="InterPro" id="IPR011989">
    <property type="entry name" value="ARM-like"/>
</dbReference>
<keyword evidence="2" id="KW-1185">Reference proteome</keyword>
<name>A0A8H6YE52_9AGAR</name>
<dbReference type="SUPFAM" id="SSF48371">
    <property type="entry name" value="ARM repeat"/>
    <property type="match status" value="1"/>
</dbReference>
<dbReference type="Proteomes" id="UP000620124">
    <property type="component" value="Unassembled WGS sequence"/>
</dbReference>
<dbReference type="SMART" id="SM00185">
    <property type="entry name" value="ARM"/>
    <property type="match status" value="2"/>
</dbReference>
<dbReference type="OrthoDB" id="3038812at2759"/>
<gene>
    <name evidence="1" type="ORF">MVEN_00969900</name>
</gene>
<sequence length="372" mass="41456">MPPLTRQDTHSSIHSYWSDSNPGLQGPTINLHAAAKPLMRLMYHRQVLAFIRKNRGSPLSTPTLEIYLSYFPWNYVSSATKHAILEELIARSASEADARAIVGSPVFNGFVQMLGSTDVGTRISSCRLLSSVARHESNILPILKLGVCHRLATLLRYDNSQVIECTLDALCQVAHWSCPFPTDFLLQDEKMSEHVLKLLKSPLPYIRLKSCTLLGRLSSHRPLWSVVEVDVCEQLASLLGDENSRVAGEATYALTQIGRWSDIEQSYVDFFAWNYVLMSLESPILEVRQWACQFVGSPVGGWRRACGILPSRADAVSALFAISLWPDGVAALANTNIFEELQGLSQLLADVETKVRIHMILDNLAWYKAGET</sequence>
<evidence type="ECO:0000313" key="2">
    <source>
        <dbReference type="Proteomes" id="UP000620124"/>
    </source>
</evidence>